<evidence type="ECO:0000313" key="4">
    <source>
        <dbReference type="Proteomes" id="UP001243195"/>
    </source>
</evidence>
<dbReference type="InterPro" id="IPR014717">
    <property type="entry name" value="Transl_elong_EF1B/ribsomal_bS6"/>
</dbReference>
<dbReference type="InterPro" id="IPR007445">
    <property type="entry name" value="PilO"/>
</dbReference>
<evidence type="ECO:0000256" key="1">
    <source>
        <dbReference type="SAM" id="Coils"/>
    </source>
</evidence>
<sequence>MSFKDLKNTEQQSKNSATKKVDLKKIYQQFNTLDMNGYGSWPIAVKVVCWIFIYFIICVLGYLLVIRFQLDDISKAEIEESTLLKEYREKDSKLRNLKLYEQQYQNMQLKFQKQLQQLPTQAEIPSLVENISQTGVKSGLKFKNIQLDSEVKREFFIEQPILIEASGDYHAFGTFVSNLAVLPRIVTLHDFEITAQTDPNKKSDIPKVNYLLKAKTYSYDGAFDKVEGEEPKELVK</sequence>
<protein>
    <submittedName>
        <fullName evidence="3">Type 4a pilus biogenesis protein PilO</fullName>
    </submittedName>
</protein>
<feature type="transmembrane region" description="Helical" evidence="2">
    <location>
        <begin position="43"/>
        <end position="65"/>
    </location>
</feature>
<dbReference type="RefSeq" id="WP_004869846.1">
    <property type="nucleotide sequence ID" value="NZ_BBLI01000008.1"/>
</dbReference>
<accession>A0AAW8JCT9</accession>
<keyword evidence="2" id="KW-0472">Membrane</keyword>
<comment type="caution">
    <text evidence="3">The sequence shown here is derived from an EMBL/GenBank/DDBJ whole genome shotgun (WGS) entry which is preliminary data.</text>
</comment>
<dbReference type="GO" id="GO:0043683">
    <property type="term" value="P:type IV pilus assembly"/>
    <property type="evidence" value="ECO:0007669"/>
    <property type="project" value="InterPro"/>
</dbReference>
<dbReference type="Pfam" id="PF04350">
    <property type="entry name" value="PilO"/>
    <property type="match status" value="1"/>
</dbReference>
<reference evidence="3" key="1">
    <citation type="submission" date="2023-08" db="EMBL/GenBank/DDBJ databases">
        <title>Emergence of clinically-relevant ST2 carbapenem-resistant Acinetobacter baumannii strains in hospital sewages in Zhejiang, East of China.</title>
        <authorList>
            <person name="Kaichao C."/>
            <person name="Zhang R."/>
        </authorList>
    </citation>
    <scope>NUCLEOTIDE SEQUENCE</scope>
    <source>
        <strain evidence="3">M-SY-60</strain>
    </source>
</reference>
<dbReference type="Proteomes" id="UP001243195">
    <property type="component" value="Unassembled WGS sequence"/>
</dbReference>
<dbReference type="PANTHER" id="PTHR39555:SF1">
    <property type="entry name" value="TYPE IV PILUS INNER MEMBRANE COMPONENT PILO"/>
    <property type="match status" value="1"/>
</dbReference>
<dbReference type="EMBL" id="JAVIDA010000001">
    <property type="protein sequence ID" value="MDQ9069998.1"/>
    <property type="molecule type" value="Genomic_DNA"/>
</dbReference>
<dbReference type="PANTHER" id="PTHR39555">
    <property type="entry name" value="FIMBRIAL ASSEMBLY PROTEIN PILO-LIKE PROTEIN-RELATED"/>
    <property type="match status" value="1"/>
</dbReference>
<dbReference type="GeneID" id="84211337"/>
<evidence type="ECO:0000256" key="2">
    <source>
        <dbReference type="SAM" id="Phobius"/>
    </source>
</evidence>
<organism evidence="3 4">
    <name type="scientific">Acinetobacter gerneri</name>
    <dbReference type="NCBI Taxonomy" id="202952"/>
    <lineage>
        <taxon>Bacteria</taxon>
        <taxon>Pseudomonadati</taxon>
        <taxon>Pseudomonadota</taxon>
        <taxon>Gammaproteobacteria</taxon>
        <taxon>Moraxellales</taxon>
        <taxon>Moraxellaceae</taxon>
        <taxon>Acinetobacter</taxon>
    </lineage>
</organism>
<proteinExistence type="predicted"/>
<feature type="coiled-coil region" evidence="1">
    <location>
        <begin position="90"/>
        <end position="117"/>
    </location>
</feature>
<dbReference type="Gene3D" id="3.30.70.60">
    <property type="match status" value="1"/>
</dbReference>
<gene>
    <name evidence="3" type="primary">pilO</name>
    <name evidence="3" type="ORF">RFH51_00755</name>
</gene>
<keyword evidence="2" id="KW-1133">Transmembrane helix</keyword>
<dbReference type="GO" id="GO:0043107">
    <property type="term" value="P:type IV pilus-dependent motility"/>
    <property type="evidence" value="ECO:0007669"/>
    <property type="project" value="InterPro"/>
</dbReference>
<keyword evidence="2" id="KW-0812">Transmembrane</keyword>
<dbReference type="AlphaFoldDB" id="A0AAW8JCT9"/>
<keyword evidence="1" id="KW-0175">Coiled coil</keyword>
<name>A0AAW8JCT9_9GAMM</name>
<dbReference type="PIRSF" id="PIRSF016482">
    <property type="entry name" value="PilO"/>
    <property type="match status" value="1"/>
</dbReference>
<evidence type="ECO:0000313" key="3">
    <source>
        <dbReference type="EMBL" id="MDQ9069998.1"/>
    </source>
</evidence>